<dbReference type="GO" id="GO:0015979">
    <property type="term" value="P:photosynthesis"/>
    <property type="evidence" value="ECO:0007669"/>
    <property type="project" value="UniProtKB-KW"/>
</dbReference>
<evidence type="ECO:0000313" key="5">
    <source>
        <dbReference type="EMBL" id="KUK67845.1"/>
    </source>
</evidence>
<reference evidence="6" key="2">
    <citation type="journal article" date="2015" name="MBio">
        <title>Genome-Resolved Metagenomic Analysis Reveals Roles for Candidate Phyla and Other Microbial Community Members in Biogeochemical Transformations in Oil Reservoirs.</title>
        <authorList>
            <person name="Hu P."/>
            <person name="Tom L."/>
            <person name="Singh A."/>
            <person name="Thomas B.C."/>
            <person name="Baker B.J."/>
            <person name="Piceno Y.M."/>
            <person name="Andersen G.L."/>
            <person name="Banfield J.F."/>
        </authorList>
    </citation>
    <scope>NUCLEOTIDE SEQUENCE [LARGE SCALE GENOMIC DNA]</scope>
</reference>
<keyword evidence="1" id="KW-0602">Photosynthesis</keyword>
<dbReference type="PANTHER" id="PTHR47199">
    <property type="entry name" value="PHOTOSYSTEM II STABILITY/ASSEMBLY FACTOR HCF136, CHLOROPLASTIC"/>
    <property type="match status" value="1"/>
</dbReference>
<organism evidence="5 6">
    <name type="scientific">Mesotoga infera</name>
    <dbReference type="NCBI Taxonomy" id="1236046"/>
    <lineage>
        <taxon>Bacteria</taxon>
        <taxon>Thermotogati</taxon>
        <taxon>Thermotogota</taxon>
        <taxon>Thermotogae</taxon>
        <taxon>Kosmotogales</taxon>
        <taxon>Kosmotogaceae</taxon>
        <taxon>Mesotoga</taxon>
    </lineage>
</organism>
<sequence length="350" mass="38498">MKKRLFAAVVSLVVISLLVSSCIHFPKAKHYFAWVVGAVDEYGIAMVYFSNDSGKNWTRQAMDILPKGKDLLDVYAIDRNEVWAAGSDRLLLRTANGGYDWKIIEVSEVATDSYFSTISVFEGRIWVCGDSGLVIFSDDDGESWTVCDLPETASEYLIQGIHAINENVIYAVGNKSTPRNGIVLRSEDGGQSWEEIDLPNNYNDNGWIGVKATDENHVIIHGWQGHYAVTANGGKQWVTGGPLFPKDINSVVMIDSSTYWAACDYDTIALTEDGGISWEEQLSPGMSNSFLLGIDALDRNNALVVGSSADYQQFGKILRTTDGGENWEVVLSADECPVDLWHVSIAGKSM</sequence>
<dbReference type="Pfam" id="PF14870">
    <property type="entry name" value="PSII_BNR"/>
    <property type="match status" value="1"/>
</dbReference>
<dbReference type="EMBL" id="LGGH01000063">
    <property type="protein sequence ID" value="KUK67845.1"/>
    <property type="molecule type" value="Genomic_DNA"/>
</dbReference>
<comment type="caution">
    <text evidence="5">The sequence shown here is derived from an EMBL/GenBank/DDBJ whole genome shotgun (WGS) entry which is preliminary data.</text>
</comment>
<dbReference type="PROSITE" id="PS51257">
    <property type="entry name" value="PROKAR_LIPOPROTEIN"/>
    <property type="match status" value="1"/>
</dbReference>
<gene>
    <name evidence="4" type="ORF">DIT26_03300</name>
    <name evidence="5" type="ORF">XD86_0561</name>
</gene>
<evidence type="ECO:0000256" key="1">
    <source>
        <dbReference type="ARBA" id="ARBA00022531"/>
    </source>
</evidence>
<dbReference type="PATRIC" id="fig|1236046.6.peg.688"/>
<dbReference type="EMBL" id="DQBS01000080">
    <property type="protein sequence ID" value="HCO69600.1"/>
    <property type="molecule type" value="Genomic_DNA"/>
</dbReference>
<dbReference type="Gene3D" id="2.130.10.10">
    <property type="entry name" value="YVTN repeat-like/Quinoprotein amine dehydrogenase"/>
    <property type="match status" value="2"/>
</dbReference>
<dbReference type="Proteomes" id="UP000264215">
    <property type="component" value="Unassembled WGS sequence"/>
</dbReference>
<evidence type="ECO:0000313" key="4">
    <source>
        <dbReference type="EMBL" id="HCO69600.1"/>
    </source>
</evidence>
<dbReference type="SUPFAM" id="SSF110296">
    <property type="entry name" value="Oligoxyloglucan reducing end-specific cellobiohydrolase"/>
    <property type="match status" value="1"/>
</dbReference>
<reference evidence="5" key="1">
    <citation type="journal article" date="2015" name="MBio">
        <title>Genome-resolved metagenomic analysis reveals roles for candidate phyla and other microbial community members in biogeochemical transformations in oil reservoirs.</title>
        <authorList>
            <person name="Hu P."/>
            <person name="Tom L."/>
            <person name="Singh A."/>
            <person name="Thomas B.C."/>
            <person name="Baker B.J."/>
            <person name="Piceno Y.M."/>
            <person name="Andersen G.L."/>
            <person name="Banfield J.F."/>
        </authorList>
    </citation>
    <scope>NUCLEOTIDE SEQUENCE [LARGE SCALE GENOMIC DNA]</scope>
    <source>
        <strain evidence="5">46_47</strain>
    </source>
</reference>
<dbReference type="SUPFAM" id="SSF50939">
    <property type="entry name" value="Sialidases"/>
    <property type="match status" value="1"/>
</dbReference>
<evidence type="ECO:0000313" key="6">
    <source>
        <dbReference type="Proteomes" id="UP000054260"/>
    </source>
</evidence>
<protein>
    <submittedName>
        <fullName evidence="5">Photosystem II stability/assembly factor-like protein</fullName>
    </submittedName>
</protein>
<keyword evidence="2" id="KW-0604">Photosystem II</keyword>
<evidence type="ECO:0000313" key="7">
    <source>
        <dbReference type="Proteomes" id="UP000264215"/>
    </source>
</evidence>
<evidence type="ECO:0000259" key="3">
    <source>
        <dbReference type="Pfam" id="PF14870"/>
    </source>
</evidence>
<name>A0A101H1A9_9BACT</name>
<evidence type="ECO:0000256" key="2">
    <source>
        <dbReference type="ARBA" id="ARBA00023276"/>
    </source>
</evidence>
<dbReference type="CDD" id="cd15482">
    <property type="entry name" value="Sialidase_non-viral"/>
    <property type="match status" value="1"/>
</dbReference>
<dbReference type="InterPro" id="IPR015943">
    <property type="entry name" value="WD40/YVTN_repeat-like_dom_sf"/>
</dbReference>
<dbReference type="Proteomes" id="UP000054260">
    <property type="component" value="Unassembled WGS sequence"/>
</dbReference>
<accession>A0A101H1A9</accession>
<dbReference type="AlphaFoldDB" id="A0A101H1A9"/>
<proteinExistence type="predicted"/>
<dbReference type="InterPro" id="IPR036278">
    <property type="entry name" value="Sialidase_sf"/>
</dbReference>
<dbReference type="InterPro" id="IPR028203">
    <property type="entry name" value="PSII_CF48-like_dom"/>
</dbReference>
<dbReference type="PANTHER" id="PTHR47199:SF2">
    <property type="entry name" value="PHOTOSYSTEM II STABILITY_ASSEMBLY FACTOR HCF136, CHLOROPLASTIC"/>
    <property type="match status" value="1"/>
</dbReference>
<dbReference type="GO" id="GO:0009523">
    <property type="term" value="C:photosystem II"/>
    <property type="evidence" value="ECO:0007669"/>
    <property type="project" value="UniProtKB-KW"/>
</dbReference>
<feature type="domain" description="Photosynthesis system II assembly factor Ycf48/Hcf136-like" evidence="3">
    <location>
        <begin position="65"/>
        <end position="150"/>
    </location>
</feature>
<reference evidence="4 7" key="3">
    <citation type="journal article" date="2018" name="Nat. Biotechnol.">
        <title>A standardized bacterial taxonomy based on genome phylogeny substantially revises the tree of life.</title>
        <authorList>
            <person name="Parks D.H."/>
            <person name="Chuvochina M."/>
            <person name="Waite D.W."/>
            <person name="Rinke C."/>
            <person name="Skarshewski A."/>
            <person name="Chaumeil P.A."/>
            <person name="Hugenholtz P."/>
        </authorList>
    </citation>
    <scope>NUCLEOTIDE SEQUENCE [LARGE SCALE GENOMIC DNA]</scope>
    <source>
        <strain evidence="4">UBA9905</strain>
    </source>
</reference>